<accession>A0A450S222</accession>
<dbReference type="Gene3D" id="1.10.600.10">
    <property type="entry name" value="Farnesyl Diphosphate Synthase"/>
    <property type="match status" value="1"/>
</dbReference>
<dbReference type="AlphaFoldDB" id="A0A450S222"/>
<dbReference type="GO" id="GO:0004659">
    <property type="term" value="F:prenyltransferase activity"/>
    <property type="evidence" value="ECO:0007669"/>
    <property type="project" value="InterPro"/>
</dbReference>
<organism evidence="2">
    <name type="scientific">Candidatus Kentrum sp. DK</name>
    <dbReference type="NCBI Taxonomy" id="2126562"/>
    <lineage>
        <taxon>Bacteria</taxon>
        <taxon>Pseudomonadati</taxon>
        <taxon>Pseudomonadota</taxon>
        <taxon>Gammaproteobacteria</taxon>
        <taxon>Candidatus Kentrum</taxon>
    </lineage>
</organism>
<sequence length="319" mass="36179">MERGLKRRREGLLLRPLLVRMCYELTGGQAWLEQVPIMASVELLNLSTYQSNYCFDEKAGINTASEKNNQFICSMLTVSKAVSVLESFMEATNTPKAGMVSLLAKSNHEVYLGQFQDINVLNLDNVGNFRSLDDFLPMYLSRCDLIAGSTFRACAAGAMVNDTSSEILNTLFTYLSQLGIAAQMVNDLGDFIPHTTKDYATPFSDFRLGRLTLPIFLLQKAGFPLDRWRRHLRKNGHLKPIETALVEAIKDLEVESMVRGVIKKYAFPKIKSCLSILETTFGPNRSSAFRFAYPYIFDSRLLRYFRKDAKRAWSEDKEA</sequence>
<evidence type="ECO:0000313" key="2">
    <source>
        <dbReference type="EMBL" id="VFJ45711.1"/>
    </source>
</evidence>
<dbReference type="InterPro" id="IPR000092">
    <property type="entry name" value="Polyprenyl_synt"/>
</dbReference>
<evidence type="ECO:0000256" key="1">
    <source>
        <dbReference type="RuleBase" id="RU004466"/>
    </source>
</evidence>
<dbReference type="SUPFAM" id="SSF48576">
    <property type="entry name" value="Terpenoid synthases"/>
    <property type="match status" value="1"/>
</dbReference>
<proteinExistence type="inferred from homology"/>
<dbReference type="Pfam" id="PF00348">
    <property type="entry name" value="polyprenyl_synt"/>
    <property type="match status" value="1"/>
</dbReference>
<protein>
    <submittedName>
        <fullName evidence="2">Geranylgeranyl pyrophosphate synthase</fullName>
    </submittedName>
</protein>
<dbReference type="GO" id="GO:0008299">
    <property type="term" value="P:isoprenoid biosynthetic process"/>
    <property type="evidence" value="ECO:0007669"/>
    <property type="project" value="InterPro"/>
</dbReference>
<comment type="similarity">
    <text evidence="1">Belongs to the FPP/GGPP synthase family.</text>
</comment>
<reference evidence="2" key="1">
    <citation type="submission" date="2019-02" db="EMBL/GenBank/DDBJ databases">
        <authorList>
            <person name="Gruber-Vodicka R. H."/>
            <person name="Seah K. B. B."/>
        </authorList>
    </citation>
    <scope>NUCLEOTIDE SEQUENCE</scope>
    <source>
        <strain evidence="2">BECK_DK161</strain>
    </source>
</reference>
<dbReference type="InterPro" id="IPR008949">
    <property type="entry name" value="Isoprenoid_synthase_dom_sf"/>
</dbReference>
<keyword evidence="1" id="KW-0808">Transferase</keyword>
<gene>
    <name evidence="2" type="ORF">BECKDK2373C_GA0170839_101234</name>
</gene>
<dbReference type="EMBL" id="CAADEY010000012">
    <property type="protein sequence ID" value="VFJ45711.1"/>
    <property type="molecule type" value="Genomic_DNA"/>
</dbReference>
<name>A0A450S222_9GAMM</name>